<comment type="caution">
    <text evidence="3">The sequence shown here is derived from an EMBL/GenBank/DDBJ whole genome shotgun (WGS) entry which is preliminary data.</text>
</comment>
<reference evidence="3 4" key="1">
    <citation type="submission" date="2017-04" db="EMBL/GenBank/DDBJ databases">
        <title>Unexpected and diverse lifestyles within the genus Limnohabitans.</title>
        <authorList>
            <person name="Kasalicky V."/>
            <person name="Mehrshad M."/>
            <person name="Andrei S.-A."/>
            <person name="Salcher M."/>
            <person name="Kratochvilova H."/>
            <person name="Simek K."/>
            <person name="Ghai R."/>
        </authorList>
    </citation>
    <scope>NUCLEOTIDE SEQUENCE [LARGE SCALE GENOMIC DNA]</scope>
    <source>
        <strain evidence="3 4">II-B4</strain>
    </source>
</reference>
<dbReference type="PROSITE" id="PS50995">
    <property type="entry name" value="HTH_MARR_2"/>
    <property type="match status" value="1"/>
</dbReference>
<dbReference type="Gene3D" id="1.10.10.10">
    <property type="entry name" value="Winged helix-like DNA-binding domain superfamily/Winged helix DNA-binding domain"/>
    <property type="match status" value="1"/>
</dbReference>
<evidence type="ECO:0000313" key="4">
    <source>
        <dbReference type="Proteomes" id="UP000250790"/>
    </source>
</evidence>
<dbReference type="GO" id="GO:0006950">
    <property type="term" value="P:response to stress"/>
    <property type="evidence" value="ECO:0007669"/>
    <property type="project" value="TreeGrafter"/>
</dbReference>
<evidence type="ECO:0000256" key="1">
    <source>
        <dbReference type="SAM" id="MobiDB-lite"/>
    </source>
</evidence>
<dbReference type="InterPro" id="IPR036388">
    <property type="entry name" value="WH-like_DNA-bd_sf"/>
</dbReference>
<dbReference type="Pfam" id="PF01047">
    <property type="entry name" value="MarR"/>
    <property type="match status" value="1"/>
</dbReference>
<dbReference type="SMART" id="SM00347">
    <property type="entry name" value="HTH_MARR"/>
    <property type="match status" value="1"/>
</dbReference>
<feature type="compositionally biased region" description="Basic residues" evidence="1">
    <location>
        <begin position="162"/>
        <end position="174"/>
    </location>
</feature>
<proteinExistence type="predicted"/>
<evidence type="ECO:0000313" key="3">
    <source>
        <dbReference type="EMBL" id="PUE52163.1"/>
    </source>
</evidence>
<protein>
    <submittedName>
        <fullName evidence="3">MarR family transcriptional regulator</fullName>
    </submittedName>
</protein>
<accession>A0A315E350</accession>
<organism evidence="3 4">
    <name type="scientific">Limnohabitans parvus II-B4</name>
    <dbReference type="NCBI Taxonomy" id="1293052"/>
    <lineage>
        <taxon>Bacteria</taxon>
        <taxon>Pseudomonadati</taxon>
        <taxon>Pseudomonadota</taxon>
        <taxon>Betaproteobacteria</taxon>
        <taxon>Burkholderiales</taxon>
        <taxon>Comamonadaceae</taxon>
        <taxon>Limnohabitans</taxon>
    </lineage>
</organism>
<dbReference type="PANTHER" id="PTHR33164">
    <property type="entry name" value="TRANSCRIPTIONAL REGULATOR, MARR FAMILY"/>
    <property type="match status" value="1"/>
</dbReference>
<keyword evidence="4" id="KW-1185">Reference proteome</keyword>
<dbReference type="OrthoDB" id="8654642at2"/>
<dbReference type="GO" id="GO:0003700">
    <property type="term" value="F:DNA-binding transcription factor activity"/>
    <property type="evidence" value="ECO:0007669"/>
    <property type="project" value="InterPro"/>
</dbReference>
<dbReference type="EMBL" id="NESN01000005">
    <property type="protein sequence ID" value="PUE52163.1"/>
    <property type="molecule type" value="Genomic_DNA"/>
</dbReference>
<gene>
    <name evidence="3" type="ORF">B9Z37_13945</name>
</gene>
<dbReference type="AlphaFoldDB" id="A0A315E350"/>
<dbReference type="PANTHER" id="PTHR33164:SF43">
    <property type="entry name" value="HTH-TYPE TRANSCRIPTIONAL REPRESSOR YETL"/>
    <property type="match status" value="1"/>
</dbReference>
<evidence type="ECO:0000259" key="2">
    <source>
        <dbReference type="PROSITE" id="PS50995"/>
    </source>
</evidence>
<sequence length="174" mass="19254">MSLSPSQRLASIDDLLLYRLGRLSSVAGAMVVRLCEGGYGITRREWAVVAQLYENGSLPPSALAERMHRDRARTSRTLTALGHKQLVLRTILANDRRSALVSLTPAGRQLYDVLMPQIQAINSQILSALQPEQAAQFDEALERLQARTQTLLTELSPDLPRANRRQGRRGKGVA</sequence>
<dbReference type="InterPro" id="IPR036390">
    <property type="entry name" value="WH_DNA-bd_sf"/>
</dbReference>
<dbReference type="SUPFAM" id="SSF46785">
    <property type="entry name" value="Winged helix' DNA-binding domain"/>
    <property type="match status" value="1"/>
</dbReference>
<dbReference type="PRINTS" id="PR00598">
    <property type="entry name" value="HTHMARR"/>
</dbReference>
<name>A0A315E350_9BURK</name>
<feature type="region of interest" description="Disordered" evidence="1">
    <location>
        <begin position="152"/>
        <end position="174"/>
    </location>
</feature>
<feature type="domain" description="HTH marR-type" evidence="2">
    <location>
        <begin position="13"/>
        <end position="146"/>
    </location>
</feature>
<dbReference type="Proteomes" id="UP000250790">
    <property type="component" value="Unassembled WGS sequence"/>
</dbReference>
<dbReference type="RefSeq" id="WP_108313607.1">
    <property type="nucleotide sequence ID" value="NZ_NESN01000005.1"/>
</dbReference>
<dbReference type="InterPro" id="IPR000835">
    <property type="entry name" value="HTH_MarR-typ"/>
</dbReference>
<dbReference type="InterPro" id="IPR039422">
    <property type="entry name" value="MarR/SlyA-like"/>
</dbReference>